<organism evidence="6 7">
    <name type="scientific">Parthenolecanium corni</name>
    <dbReference type="NCBI Taxonomy" id="536013"/>
    <lineage>
        <taxon>Eukaryota</taxon>
        <taxon>Metazoa</taxon>
        <taxon>Ecdysozoa</taxon>
        <taxon>Arthropoda</taxon>
        <taxon>Hexapoda</taxon>
        <taxon>Insecta</taxon>
        <taxon>Pterygota</taxon>
        <taxon>Neoptera</taxon>
        <taxon>Paraneoptera</taxon>
        <taxon>Hemiptera</taxon>
        <taxon>Sternorrhyncha</taxon>
        <taxon>Coccoidea</taxon>
        <taxon>Coccidae</taxon>
        <taxon>Parthenolecanium</taxon>
    </lineage>
</organism>
<dbReference type="SUPFAM" id="SSF52833">
    <property type="entry name" value="Thioredoxin-like"/>
    <property type="match status" value="3"/>
</dbReference>
<keyword evidence="2" id="KW-0408">Iron</keyword>
<accession>A0AAN9XZA9</accession>
<keyword evidence="7" id="KW-1185">Reference proteome</keyword>
<dbReference type="CDD" id="cd03028">
    <property type="entry name" value="GRX_PICOT_like"/>
    <property type="match status" value="1"/>
</dbReference>
<feature type="domain" description="Glutaredoxin" evidence="5">
    <location>
        <begin position="138"/>
        <end position="183"/>
    </location>
</feature>
<dbReference type="InterPro" id="IPR004480">
    <property type="entry name" value="Monothiol_GRX-rel"/>
</dbReference>
<dbReference type="PANTHER" id="PTHR10293:SF73">
    <property type="entry name" value="GLUTAREDOXIN-3"/>
    <property type="match status" value="1"/>
</dbReference>
<dbReference type="FunFam" id="3.40.30.10:FF:000012">
    <property type="entry name" value="Monothiol glutaredoxin"/>
    <property type="match status" value="1"/>
</dbReference>
<sequence>MVSSVSGIESLSDDSSKEVTVVLFYETSSEECEHMNEILEILSPRREFRNINFKKCSIKDGRDVFVKFNVNEVPSFLFIKNGNEIDRLVGADPASLNSKLRKYVKQLSNDDNVTYDLRSNSIVACVDESGDAQLNKDLINILNNTKVKYHTIDVASDNAVKEKLISFSGSSSFPQLYIKGDFIGDLNTVKKYKASGELSVWVEAAAKNLDERRVQRLSSLINQADIMVFMKGDRNTPRCGFSRQLMEILKETNLPFDTFDILTDEDVRQSLKVYSNWPTYPQVYVKGELVGGLDIIKSLKEDGDLISTLQG</sequence>
<evidence type="ECO:0000259" key="5">
    <source>
        <dbReference type="Pfam" id="PF00462"/>
    </source>
</evidence>
<dbReference type="InterPro" id="IPR036249">
    <property type="entry name" value="Thioredoxin-like_sf"/>
</dbReference>
<dbReference type="Proteomes" id="UP001367676">
    <property type="component" value="Unassembled WGS sequence"/>
</dbReference>
<dbReference type="PANTHER" id="PTHR10293">
    <property type="entry name" value="GLUTAREDOXIN FAMILY MEMBER"/>
    <property type="match status" value="1"/>
</dbReference>
<gene>
    <name evidence="6" type="ORF">V9T40_012408</name>
</gene>
<evidence type="ECO:0000313" key="6">
    <source>
        <dbReference type="EMBL" id="KAK7576122.1"/>
    </source>
</evidence>
<reference evidence="6 7" key="1">
    <citation type="submission" date="2024-03" db="EMBL/GenBank/DDBJ databases">
        <title>Adaptation during the transition from Ophiocordyceps entomopathogen to insect associate is accompanied by gene loss and intensified selection.</title>
        <authorList>
            <person name="Ward C.M."/>
            <person name="Onetto C.A."/>
            <person name="Borneman A.R."/>
        </authorList>
    </citation>
    <scope>NUCLEOTIDE SEQUENCE [LARGE SCALE GENOMIC DNA]</scope>
    <source>
        <strain evidence="6">AWRI1</strain>
        <tissue evidence="6">Single Adult Female</tissue>
    </source>
</reference>
<evidence type="ECO:0000256" key="2">
    <source>
        <dbReference type="ARBA" id="ARBA00023004"/>
    </source>
</evidence>
<dbReference type="GO" id="GO:0005634">
    <property type="term" value="C:nucleus"/>
    <property type="evidence" value="ECO:0007669"/>
    <property type="project" value="TreeGrafter"/>
</dbReference>
<dbReference type="GO" id="GO:0005829">
    <property type="term" value="C:cytosol"/>
    <property type="evidence" value="ECO:0007669"/>
    <property type="project" value="TreeGrafter"/>
</dbReference>
<dbReference type="GO" id="GO:0006879">
    <property type="term" value="P:intracellular iron ion homeostasis"/>
    <property type="evidence" value="ECO:0007669"/>
    <property type="project" value="TreeGrafter"/>
</dbReference>
<dbReference type="Pfam" id="PF00462">
    <property type="entry name" value="Glutaredoxin"/>
    <property type="match status" value="2"/>
</dbReference>
<keyword evidence="3" id="KW-0411">Iron-sulfur</keyword>
<feature type="domain" description="Thioredoxin" evidence="4">
    <location>
        <begin position="16"/>
        <end position="101"/>
    </location>
</feature>
<comment type="caution">
    <text evidence="6">The sequence shown here is derived from an EMBL/GenBank/DDBJ whole genome shotgun (WGS) entry which is preliminary data.</text>
</comment>
<dbReference type="AlphaFoldDB" id="A0AAN9XZA9"/>
<feature type="domain" description="Glutaredoxin" evidence="5">
    <location>
        <begin position="226"/>
        <end position="290"/>
    </location>
</feature>
<evidence type="ECO:0000313" key="7">
    <source>
        <dbReference type="Proteomes" id="UP001367676"/>
    </source>
</evidence>
<dbReference type="InterPro" id="IPR013766">
    <property type="entry name" value="Thioredoxin_domain"/>
</dbReference>
<evidence type="ECO:0000256" key="3">
    <source>
        <dbReference type="ARBA" id="ARBA00023014"/>
    </source>
</evidence>
<proteinExistence type="predicted"/>
<dbReference type="PROSITE" id="PS51354">
    <property type="entry name" value="GLUTAREDOXIN_2"/>
    <property type="match status" value="2"/>
</dbReference>
<protein>
    <recommendedName>
        <fullName evidence="8">Glutaredoxin 3</fullName>
    </recommendedName>
</protein>
<dbReference type="GO" id="GO:0046872">
    <property type="term" value="F:metal ion binding"/>
    <property type="evidence" value="ECO:0007669"/>
    <property type="project" value="UniProtKB-KW"/>
</dbReference>
<evidence type="ECO:0000256" key="1">
    <source>
        <dbReference type="ARBA" id="ARBA00022723"/>
    </source>
</evidence>
<evidence type="ECO:0000259" key="4">
    <source>
        <dbReference type="Pfam" id="PF00085"/>
    </source>
</evidence>
<evidence type="ECO:0008006" key="8">
    <source>
        <dbReference type="Google" id="ProtNLM"/>
    </source>
</evidence>
<name>A0AAN9XZA9_9HEMI</name>
<dbReference type="GO" id="GO:0051536">
    <property type="term" value="F:iron-sulfur cluster binding"/>
    <property type="evidence" value="ECO:0007669"/>
    <property type="project" value="UniProtKB-KW"/>
</dbReference>
<dbReference type="InterPro" id="IPR002109">
    <property type="entry name" value="Glutaredoxin"/>
</dbReference>
<dbReference type="InterPro" id="IPR033658">
    <property type="entry name" value="GRX_PICOT-like"/>
</dbReference>
<dbReference type="EMBL" id="JBBCAQ010000036">
    <property type="protein sequence ID" value="KAK7576122.1"/>
    <property type="molecule type" value="Genomic_DNA"/>
</dbReference>
<dbReference type="Pfam" id="PF00085">
    <property type="entry name" value="Thioredoxin"/>
    <property type="match status" value="1"/>
</dbReference>
<dbReference type="Gene3D" id="3.40.30.10">
    <property type="entry name" value="Glutaredoxin"/>
    <property type="match status" value="3"/>
</dbReference>
<keyword evidence="1" id="KW-0479">Metal-binding</keyword>